<evidence type="ECO:0008006" key="4">
    <source>
        <dbReference type="Google" id="ProtNLM"/>
    </source>
</evidence>
<accession>A0A502LHP1</accession>
<organism evidence="2 3">
    <name type="scientific">Litorilituus lipolyticus</name>
    <dbReference type="NCBI Taxonomy" id="2491017"/>
    <lineage>
        <taxon>Bacteria</taxon>
        <taxon>Pseudomonadati</taxon>
        <taxon>Pseudomonadota</taxon>
        <taxon>Gammaproteobacteria</taxon>
        <taxon>Alteromonadales</taxon>
        <taxon>Colwelliaceae</taxon>
        <taxon>Litorilituus</taxon>
    </lineage>
</organism>
<dbReference type="Pfam" id="PF20098">
    <property type="entry name" value="DUF6488"/>
    <property type="match status" value="1"/>
</dbReference>
<proteinExistence type="predicted"/>
<dbReference type="EMBL" id="SAWY01000001">
    <property type="protein sequence ID" value="TPH19277.1"/>
    <property type="molecule type" value="Genomic_DNA"/>
</dbReference>
<dbReference type="AlphaFoldDB" id="A0A502LHP1"/>
<dbReference type="Proteomes" id="UP000315303">
    <property type="component" value="Unassembled WGS sequence"/>
</dbReference>
<sequence length="119" mass="13073">MKNFSVIVFLTLLLCSSLAFAHTGGHGKVNQEKAVEIAQNAAKMLTFKSYGMAIGKIDSSWASVKKASYQVVKEGDDSYIIEATNDEKSQTLYFDIGKNGEINAVKDAVDFTKKHDHSH</sequence>
<dbReference type="OrthoDB" id="6227953at2"/>
<comment type="caution">
    <text evidence="2">The sequence shown here is derived from an EMBL/GenBank/DDBJ whole genome shotgun (WGS) entry which is preliminary data.</text>
</comment>
<keyword evidence="3" id="KW-1185">Reference proteome</keyword>
<feature type="chain" id="PRO_5021498066" description="PepSY domain-containing protein" evidence="1">
    <location>
        <begin position="22"/>
        <end position="119"/>
    </location>
</feature>
<evidence type="ECO:0000256" key="1">
    <source>
        <dbReference type="SAM" id="SignalP"/>
    </source>
</evidence>
<feature type="signal peptide" evidence="1">
    <location>
        <begin position="1"/>
        <end position="21"/>
    </location>
</feature>
<dbReference type="RefSeq" id="WP_140600876.1">
    <property type="nucleotide sequence ID" value="NZ_SAWY01000001.1"/>
</dbReference>
<evidence type="ECO:0000313" key="3">
    <source>
        <dbReference type="Proteomes" id="UP000315303"/>
    </source>
</evidence>
<keyword evidence="1" id="KW-0732">Signal</keyword>
<protein>
    <recommendedName>
        <fullName evidence="4">PepSY domain-containing protein</fullName>
    </recommendedName>
</protein>
<dbReference type="InterPro" id="IPR045503">
    <property type="entry name" value="DUF6488"/>
</dbReference>
<gene>
    <name evidence="2" type="ORF">EPA86_00695</name>
</gene>
<name>A0A502LHP1_9GAMM</name>
<reference evidence="2 3" key="1">
    <citation type="submission" date="2019-01" db="EMBL/GenBank/DDBJ databases">
        <title>Litorilituus lipolytica sp. nov., isolated from intertidal sand of the Yellow Sea in China.</title>
        <authorList>
            <person name="Liu A."/>
        </authorList>
    </citation>
    <scope>NUCLEOTIDE SEQUENCE [LARGE SCALE GENOMIC DNA]</scope>
    <source>
        <strain evidence="2 3">RZ04</strain>
    </source>
</reference>
<evidence type="ECO:0000313" key="2">
    <source>
        <dbReference type="EMBL" id="TPH19277.1"/>
    </source>
</evidence>